<evidence type="ECO:0000313" key="4">
    <source>
        <dbReference type="Proteomes" id="UP000625527"/>
    </source>
</evidence>
<keyword evidence="4" id="KW-1185">Reference proteome</keyword>
<dbReference type="EMBL" id="JADAQT010000055">
    <property type="protein sequence ID" value="MBE1875027.1"/>
    <property type="molecule type" value="Genomic_DNA"/>
</dbReference>
<feature type="transmembrane region" description="Helical" evidence="2">
    <location>
        <begin position="102"/>
        <end position="126"/>
    </location>
</feature>
<feature type="transmembrane region" description="Helical" evidence="2">
    <location>
        <begin position="160"/>
        <end position="180"/>
    </location>
</feature>
<sequence length="210" mass="21603">MSAINPHAVAAAKDAAPSASSPAAVAAVTAVLFGGAIFGFFYAWTCSTMWGLDATDPRVAITAMQAMNDSVRNAVFFPAFFLTPAVMGLAAVLCLRERRRRSAVLLFAAAVVYLLGGLVLTMAVIVPMNGSLAAVVVPEDPAEAERIWTGYSQPWQAWNAVRAALSGVALLAATLAVLHLRHRSSAPGSTAEGDAPAATRPAGKAGPAQA</sequence>
<dbReference type="InterPro" id="IPR013901">
    <property type="entry name" value="Anthrone_oxy"/>
</dbReference>
<evidence type="ECO:0000256" key="1">
    <source>
        <dbReference type="SAM" id="MobiDB-lite"/>
    </source>
</evidence>
<reference evidence="3 4" key="1">
    <citation type="submission" date="2020-10" db="EMBL/GenBank/DDBJ databases">
        <title>Myceligenerans pegani sp. nov., an endophytic actinomycete isolated from Peganum harmala L. in Xinjiang, China.</title>
        <authorList>
            <person name="Xin L."/>
        </authorList>
    </citation>
    <scope>NUCLEOTIDE SEQUENCE [LARGE SCALE GENOMIC DNA]</scope>
    <source>
        <strain evidence="3 4">TRM65318</strain>
    </source>
</reference>
<evidence type="ECO:0000313" key="3">
    <source>
        <dbReference type="EMBL" id="MBE1875027.1"/>
    </source>
</evidence>
<proteinExistence type="predicted"/>
<evidence type="ECO:0000256" key="2">
    <source>
        <dbReference type="SAM" id="Phobius"/>
    </source>
</evidence>
<comment type="caution">
    <text evidence="3">The sequence shown here is derived from an EMBL/GenBank/DDBJ whole genome shotgun (WGS) entry which is preliminary data.</text>
</comment>
<name>A0ABR9MUI1_9MICO</name>
<feature type="transmembrane region" description="Helical" evidence="2">
    <location>
        <begin position="74"/>
        <end position="95"/>
    </location>
</feature>
<gene>
    <name evidence="3" type="ORF">IHE71_04780</name>
</gene>
<dbReference type="Gene3D" id="1.20.140.150">
    <property type="match status" value="1"/>
</dbReference>
<feature type="transmembrane region" description="Helical" evidence="2">
    <location>
        <begin position="23"/>
        <end position="44"/>
    </location>
</feature>
<dbReference type="RefSeq" id="WP_192861592.1">
    <property type="nucleotide sequence ID" value="NZ_JADAQT010000055.1"/>
</dbReference>
<keyword evidence="2" id="KW-0472">Membrane</keyword>
<dbReference type="Pfam" id="PF08592">
    <property type="entry name" value="Anthrone_oxy"/>
    <property type="match status" value="1"/>
</dbReference>
<feature type="region of interest" description="Disordered" evidence="1">
    <location>
        <begin position="185"/>
        <end position="210"/>
    </location>
</feature>
<organism evidence="3 4">
    <name type="scientific">Myceligenerans pegani</name>
    <dbReference type="NCBI Taxonomy" id="2776917"/>
    <lineage>
        <taxon>Bacteria</taxon>
        <taxon>Bacillati</taxon>
        <taxon>Actinomycetota</taxon>
        <taxon>Actinomycetes</taxon>
        <taxon>Micrococcales</taxon>
        <taxon>Promicromonosporaceae</taxon>
        <taxon>Myceligenerans</taxon>
    </lineage>
</organism>
<accession>A0ABR9MUI1</accession>
<keyword evidence="2" id="KW-0812">Transmembrane</keyword>
<protein>
    <submittedName>
        <fullName evidence="3">DUF1772 domain-containing protein</fullName>
    </submittedName>
</protein>
<keyword evidence="2" id="KW-1133">Transmembrane helix</keyword>
<dbReference type="Proteomes" id="UP000625527">
    <property type="component" value="Unassembled WGS sequence"/>
</dbReference>